<sequence>MRLDLCPQQPEEPVDHECVIIRYGQANDACRLEVAAKFSLQFPAVRFLHDENHVGQPIPG</sequence>
<dbReference type="EMBL" id="CP019602">
    <property type="protein sequence ID" value="ARU15227.1"/>
    <property type="molecule type" value="Genomic_DNA"/>
</dbReference>
<accession>A0A1Z1F958</accession>
<proteinExistence type="predicted"/>
<dbReference type="AlphaFoldDB" id="A0A1Z1F958"/>
<organism evidence="1 2">
    <name type="scientific">Croceicoccus marinus</name>
    <dbReference type="NCBI Taxonomy" id="450378"/>
    <lineage>
        <taxon>Bacteria</taxon>
        <taxon>Pseudomonadati</taxon>
        <taxon>Pseudomonadota</taxon>
        <taxon>Alphaproteobacteria</taxon>
        <taxon>Sphingomonadales</taxon>
        <taxon>Erythrobacteraceae</taxon>
        <taxon>Croceicoccus</taxon>
    </lineage>
</organism>
<reference evidence="1 2" key="1">
    <citation type="submission" date="2017-01" db="EMBL/GenBank/DDBJ databases">
        <title>Complete genome sequence of esterase-producing bacterium Croceicoccus marinus E4A9.</title>
        <authorList>
            <person name="Wu Y.-H."/>
            <person name="Cheng H."/>
            <person name="Xu L."/>
            <person name="Huo Y.-Y."/>
            <person name="Wang C.-S."/>
            <person name="Xu X.-W."/>
        </authorList>
    </citation>
    <scope>NUCLEOTIDE SEQUENCE [LARGE SCALE GENOMIC DNA]</scope>
    <source>
        <strain evidence="1 2">E4A9</strain>
    </source>
</reference>
<name>A0A1Z1F958_9SPHN</name>
<dbReference type="Proteomes" id="UP000195807">
    <property type="component" value="Chromosome"/>
</dbReference>
<keyword evidence="2" id="KW-1185">Reference proteome</keyword>
<evidence type="ECO:0000313" key="2">
    <source>
        <dbReference type="Proteomes" id="UP000195807"/>
    </source>
</evidence>
<evidence type="ECO:0000313" key="1">
    <source>
        <dbReference type="EMBL" id="ARU15227.1"/>
    </source>
</evidence>
<gene>
    <name evidence="1" type="ORF">A9D14_02305</name>
</gene>
<dbReference type="KEGG" id="cman:A9D14_02305"/>
<protein>
    <submittedName>
        <fullName evidence="1">Uncharacterized protein</fullName>
    </submittedName>
</protein>